<proteinExistence type="predicted"/>
<sequence length="134" mass="14618">MGAMPTIKEMVADMEIVEPPVAPVEPAISWAPSMPKVAHDMVELDRFMHNFIEAATIKIKEMEKMEKKKKDAEISCLKIELESAQGAHESAQAGLKSAQADLESALSDLDVVHAKLGAVCLEVLSLQGEEEMTE</sequence>
<protein>
    <submittedName>
        <fullName evidence="2">Uncharacterized protein</fullName>
    </submittedName>
</protein>
<reference evidence="2" key="1">
    <citation type="journal article" date="2017" name="Gigascience">
        <title>The genome draft of coconut (Cocos nucifera).</title>
        <authorList>
            <person name="Xiao Y."/>
            <person name="Xu P."/>
            <person name="Fan H."/>
            <person name="Baudouin L."/>
            <person name="Xia W."/>
            <person name="Bocs S."/>
            <person name="Xu J."/>
            <person name="Li Q."/>
            <person name="Guo A."/>
            <person name="Zhou L."/>
            <person name="Li J."/>
            <person name="Wu Y."/>
            <person name="Ma Z."/>
            <person name="Armero A."/>
            <person name="Issali A.E."/>
            <person name="Liu N."/>
            <person name="Peng M."/>
            <person name="Yang Y."/>
        </authorList>
    </citation>
    <scope>NUCLEOTIDE SEQUENCE</scope>
    <source>
        <tissue evidence="2">Spear leaf of Hainan Tall coconut</tissue>
    </source>
</reference>
<evidence type="ECO:0000313" key="3">
    <source>
        <dbReference type="Proteomes" id="UP000797356"/>
    </source>
</evidence>
<reference evidence="2" key="2">
    <citation type="submission" date="2019-07" db="EMBL/GenBank/DDBJ databases">
        <authorList>
            <person name="Yang Y."/>
            <person name="Bocs S."/>
            <person name="Baudouin L."/>
        </authorList>
    </citation>
    <scope>NUCLEOTIDE SEQUENCE</scope>
    <source>
        <tissue evidence="2">Spear leaf of Hainan Tall coconut</tissue>
    </source>
</reference>
<dbReference type="Proteomes" id="UP000797356">
    <property type="component" value="Chromosome 4"/>
</dbReference>
<organism evidence="2 3">
    <name type="scientific">Cocos nucifera</name>
    <name type="common">Coconut palm</name>
    <dbReference type="NCBI Taxonomy" id="13894"/>
    <lineage>
        <taxon>Eukaryota</taxon>
        <taxon>Viridiplantae</taxon>
        <taxon>Streptophyta</taxon>
        <taxon>Embryophyta</taxon>
        <taxon>Tracheophyta</taxon>
        <taxon>Spermatophyta</taxon>
        <taxon>Magnoliopsida</taxon>
        <taxon>Liliopsida</taxon>
        <taxon>Arecaceae</taxon>
        <taxon>Arecoideae</taxon>
        <taxon>Cocoseae</taxon>
        <taxon>Attaleinae</taxon>
        <taxon>Cocos</taxon>
    </lineage>
</organism>
<gene>
    <name evidence="2" type="ORF">COCNU_04G016060</name>
</gene>
<name>A0A8K0I7E2_COCNU</name>
<evidence type="ECO:0000313" key="2">
    <source>
        <dbReference type="EMBL" id="KAG1339300.1"/>
    </source>
</evidence>
<accession>A0A8K0I7E2</accession>
<keyword evidence="1" id="KW-0175">Coiled coil</keyword>
<feature type="coiled-coil region" evidence="1">
    <location>
        <begin position="52"/>
        <end position="82"/>
    </location>
</feature>
<dbReference type="EMBL" id="CM017875">
    <property type="protein sequence ID" value="KAG1339300.1"/>
    <property type="molecule type" value="Genomic_DNA"/>
</dbReference>
<evidence type="ECO:0000256" key="1">
    <source>
        <dbReference type="SAM" id="Coils"/>
    </source>
</evidence>
<comment type="caution">
    <text evidence="2">The sequence shown here is derived from an EMBL/GenBank/DDBJ whole genome shotgun (WGS) entry which is preliminary data.</text>
</comment>
<keyword evidence="3" id="KW-1185">Reference proteome</keyword>
<dbReference type="AlphaFoldDB" id="A0A8K0I7E2"/>